<evidence type="ECO:0000259" key="8">
    <source>
        <dbReference type="PROSITE" id="PS50102"/>
    </source>
</evidence>
<feature type="region of interest" description="Disordered" evidence="7">
    <location>
        <begin position="1"/>
        <end position="71"/>
    </location>
</feature>
<dbReference type="AlphaFoldDB" id="D7G930"/>
<dbReference type="Proteomes" id="UP000002630">
    <property type="component" value="Linkage Group LG10"/>
</dbReference>
<keyword evidence="4 6" id="KW-0694">RNA-binding</keyword>
<dbReference type="PANTHER" id="PTHR15608">
    <property type="entry name" value="SPLICING FACTOR U2AF-ASSOCIATED PROTEIN 2"/>
    <property type="match status" value="1"/>
</dbReference>
<dbReference type="PANTHER" id="PTHR15608:SF0">
    <property type="entry name" value="HIV TAT-SPECIFIC FACTOR 1"/>
    <property type="match status" value="1"/>
</dbReference>
<keyword evidence="2" id="KW-0507">mRNA processing</keyword>
<feature type="region of interest" description="Disordered" evidence="7">
    <location>
        <begin position="183"/>
        <end position="367"/>
    </location>
</feature>
<dbReference type="FunFam" id="3.30.70.330:FF:000105">
    <property type="entry name" value="HIV Tat-specific factor 1 homolog"/>
    <property type="match status" value="1"/>
</dbReference>
<dbReference type="GO" id="GO:0000398">
    <property type="term" value="P:mRNA splicing, via spliceosome"/>
    <property type="evidence" value="ECO:0007669"/>
    <property type="project" value="InterPro"/>
</dbReference>
<dbReference type="EMBL" id="FN649735">
    <property type="protein sequence ID" value="CBJ28191.1"/>
    <property type="molecule type" value="Genomic_DNA"/>
</dbReference>
<dbReference type="EMBL" id="FN649181">
    <property type="protein sequence ID" value="CBJ28191.1"/>
    <property type="molecule type" value="Genomic_DNA"/>
</dbReference>
<accession>D7G930</accession>
<dbReference type="InParanoid" id="D7G930"/>
<keyword evidence="3" id="KW-0677">Repeat</keyword>
<dbReference type="InterPro" id="IPR034392">
    <property type="entry name" value="TatSF1-like_RRM1"/>
</dbReference>
<feature type="compositionally biased region" description="Acidic residues" evidence="7">
    <location>
        <begin position="185"/>
        <end position="197"/>
    </location>
</feature>
<name>D7G930_ECTSI</name>
<feature type="compositionally biased region" description="Basic and acidic residues" evidence="7">
    <location>
        <begin position="282"/>
        <end position="291"/>
    </location>
</feature>
<evidence type="ECO:0000256" key="3">
    <source>
        <dbReference type="ARBA" id="ARBA00022737"/>
    </source>
</evidence>
<dbReference type="GO" id="GO:0005684">
    <property type="term" value="C:U2-type spliceosomal complex"/>
    <property type="evidence" value="ECO:0007669"/>
    <property type="project" value="TreeGrafter"/>
</dbReference>
<keyword evidence="10" id="KW-1185">Reference proteome</keyword>
<dbReference type="CDD" id="cd12281">
    <property type="entry name" value="RRM1_TatSF1_like"/>
    <property type="match status" value="1"/>
</dbReference>
<dbReference type="STRING" id="2880.D7G930"/>
<gene>
    <name evidence="9" type="ORF">Esi_0094_0080</name>
</gene>
<feature type="compositionally biased region" description="Gly residues" evidence="7">
    <location>
        <begin position="331"/>
        <end position="343"/>
    </location>
</feature>
<proteinExistence type="inferred from homology"/>
<dbReference type="InterPro" id="IPR000504">
    <property type="entry name" value="RRM_dom"/>
</dbReference>
<dbReference type="SMART" id="SM00360">
    <property type="entry name" value="RRM"/>
    <property type="match status" value="2"/>
</dbReference>
<organism evidence="9 10">
    <name type="scientific">Ectocarpus siliculosus</name>
    <name type="common">Brown alga</name>
    <name type="synonym">Conferva siliculosa</name>
    <dbReference type="NCBI Taxonomy" id="2880"/>
    <lineage>
        <taxon>Eukaryota</taxon>
        <taxon>Sar</taxon>
        <taxon>Stramenopiles</taxon>
        <taxon>Ochrophyta</taxon>
        <taxon>PX clade</taxon>
        <taxon>Phaeophyceae</taxon>
        <taxon>Ectocarpales</taxon>
        <taxon>Ectocarpaceae</taxon>
        <taxon>Ectocarpus</taxon>
    </lineage>
</organism>
<dbReference type="eggNOG" id="KOG1548">
    <property type="taxonomic scope" value="Eukaryota"/>
</dbReference>
<evidence type="ECO:0000256" key="6">
    <source>
        <dbReference type="PROSITE-ProRule" id="PRU00176"/>
    </source>
</evidence>
<dbReference type="Pfam" id="PF00076">
    <property type="entry name" value="RRM_1"/>
    <property type="match status" value="1"/>
</dbReference>
<dbReference type="Pfam" id="PF14237">
    <property type="entry name" value="GYF_2"/>
    <property type="match status" value="2"/>
</dbReference>
<feature type="compositionally biased region" description="Basic and acidic residues" evidence="7">
    <location>
        <begin position="221"/>
        <end position="250"/>
    </location>
</feature>
<dbReference type="GO" id="GO:0003723">
    <property type="term" value="F:RNA binding"/>
    <property type="evidence" value="ECO:0007669"/>
    <property type="project" value="UniProtKB-UniRule"/>
</dbReference>
<dbReference type="InterPro" id="IPR034393">
    <property type="entry name" value="TatSF1-like"/>
</dbReference>
<evidence type="ECO:0000256" key="7">
    <source>
        <dbReference type="SAM" id="MobiDB-lite"/>
    </source>
</evidence>
<dbReference type="Gene3D" id="3.30.70.330">
    <property type="match status" value="2"/>
</dbReference>
<evidence type="ECO:0000256" key="1">
    <source>
        <dbReference type="ARBA" id="ARBA00007747"/>
    </source>
</evidence>
<feature type="compositionally biased region" description="Polar residues" evidence="7">
    <location>
        <begin position="14"/>
        <end position="38"/>
    </location>
</feature>
<dbReference type="OrthoDB" id="10258585at2759"/>
<sequence length="635" mass="69640">MEQAQGEVEDKSKATTAGTASPSIQQAPTAADTQQSASAGAREEENKSPSKDEAKGDDEGGDAAGMWMYLDGANPTQHGPLTESLMLKLLRIGTAHKDMMAWSQGMSEWQPLAQIEAFRETSELAATPWLYLGENSEQRGPVSAAALSRLLRQGEVDGMTMAWTTGMGDWKPLGEVSELRPLLQDGDDEEEEEEGMGTDDAPEKMMVFEADDEAQPAYEPPPKKESKRSFMADDGTKFAWDEEKGDWKEVEGDEEEELEEEEEEEEPWKIRRAKQQAKLKAKSKEDKKANRDAAAGQKGGTGAAVAAGGDDDPDTAHWGELLEDAKREAEGAGGGGEKAGGAGESSDNTSEAAQQKKAKKKNKKKRGLQWNKKATNLWVYVKGLPVDIEVEEVREHFSKCGIIATDPLTQQPKIKIYKDDEGHPKGDGSVCYAKAESVEMAINVLHEGQLRPGVTIEVSKAVFQQKGQSFDNTKRLKVNDARVKVARAAAEQALSWAENDDTGATKGGLKIVVVENMFHPSDFEANERFGEELEADLLAEGEKLGPVEKITVFAKNNKGPVVVKFGTAYAASECVKVFDGRFFGGRKLSCHFWDGVTNYTIKEEDEKEEAQRLDAFGDWLEEQELPEELRPRTEA</sequence>
<evidence type="ECO:0000256" key="2">
    <source>
        <dbReference type="ARBA" id="ARBA00022664"/>
    </source>
</evidence>
<feature type="compositionally biased region" description="Basic and acidic residues" evidence="7">
    <location>
        <begin position="41"/>
        <end position="58"/>
    </location>
</feature>
<reference evidence="9 10" key="1">
    <citation type="journal article" date="2010" name="Nature">
        <title>The Ectocarpus genome and the independent evolution of multicellularity in brown algae.</title>
        <authorList>
            <person name="Cock J.M."/>
            <person name="Sterck L."/>
            <person name="Rouze P."/>
            <person name="Scornet D."/>
            <person name="Allen A.E."/>
            <person name="Amoutzias G."/>
            <person name="Anthouard V."/>
            <person name="Artiguenave F."/>
            <person name="Aury J.M."/>
            <person name="Badger J.H."/>
            <person name="Beszteri B."/>
            <person name="Billiau K."/>
            <person name="Bonnet E."/>
            <person name="Bothwell J.H."/>
            <person name="Bowler C."/>
            <person name="Boyen C."/>
            <person name="Brownlee C."/>
            <person name="Carrano C.J."/>
            <person name="Charrier B."/>
            <person name="Cho G.Y."/>
            <person name="Coelho S.M."/>
            <person name="Collen J."/>
            <person name="Corre E."/>
            <person name="Da Silva C."/>
            <person name="Delage L."/>
            <person name="Delaroque N."/>
            <person name="Dittami S.M."/>
            <person name="Doulbeau S."/>
            <person name="Elias M."/>
            <person name="Farnham G."/>
            <person name="Gachon C.M."/>
            <person name="Gschloessl B."/>
            <person name="Heesch S."/>
            <person name="Jabbari K."/>
            <person name="Jubin C."/>
            <person name="Kawai H."/>
            <person name="Kimura K."/>
            <person name="Kloareg B."/>
            <person name="Kupper F.C."/>
            <person name="Lang D."/>
            <person name="Le Bail A."/>
            <person name="Leblanc C."/>
            <person name="Lerouge P."/>
            <person name="Lohr M."/>
            <person name="Lopez P.J."/>
            <person name="Martens C."/>
            <person name="Maumus F."/>
            <person name="Michel G."/>
            <person name="Miranda-Saavedra D."/>
            <person name="Morales J."/>
            <person name="Moreau H."/>
            <person name="Motomura T."/>
            <person name="Nagasato C."/>
            <person name="Napoli C.A."/>
            <person name="Nelson D.R."/>
            <person name="Nyvall-Collen P."/>
            <person name="Peters A.F."/>
            <person name="Pommier C."/>
            <person name="Potin P."/>
            <person name="Poulain J."/>
            <person name="Quesneville H."/>
            <person name="Read B."/>
            <person name="Rensing S.A."/>
            <person name="Ritter A."/>
            <person name="Rousvoal S."/>
            <person name="Samanta M."/>
            <person name="Samson G."/>
            <person name="Schroeder D.C."/>
            <person name="Segurens B."/>
            <person name="Strittmatter M."/>
            <person name="Tonon T."/>
            <person name="Tregear J.W."/>
            <person name="Valentin K."/>
            <person name="von Dassow P."/>
            <person name="Yamagishi T."/>
            <person name="Van de Peer Y."/>
            <person name="Wincker P."/>
        </authorList>
    </citation>
    <scope>NUCLEOTIDE SEQUENCE [LARGE SCALE GENOMIC DNA]</scope>
    <source>
        <strain evidence="10">Ec32 / CCAP1310/4</strain>
    </source>
</reference>
<dbReference type="InterPro" id="IPR012677">
    <property type="entry name" value="Nucleotide-bd_a/b_plait_sf"/>
</dbReference>
<feature type="compositionally biased region" description="Basic residues" evidence="7">
    <location>
        <begin position="356"/>
        <end position="367"/>
    </location>
</feature>
<feature type="domain" description="RRM" evidence="8">
    <location>
        <begin position="377"/>
        <end position="483"/>
    </location>
</feature>
<feature type="compositionally biased region" description="Basic residues" evidence="7">
    <location>
        <begin position="270"/>
        <end position="281"/>
    </location>
</feature>
<evidence type="ECO:0000256" key="4">
    <source>
        <dbReference type="ARBA" id="ARBA00022884"/>
    </source>
</evidence>
<evidence type="ECO:0000313" key="9">
    <source>
        <dbReference type="EMBL" id="CBJ28191.1"/>
    </source>
</evidence>
<keyword evidence="5" id="KW-0508">mRNA splicing</keyword>
<dbReference type="InterPro" id="IPR025640">
    <property type="entry name" value="GYF_2"/>
</dbReference>
<dbReference type="GO" id="GO:0005686">
    <property type="term" value="C:U2 snRNP"/>
    <property type="evidence" value="ECO:0007669"/>
    <property type="project" value="TreeGrafter"/>
</dbReference>
<comment type="similarity">
    <text evidence="1">Belongs to the HTATSF1 family.</text>
</comment>
<evidence type="ECO:0000256" key="5">
    <source>
        <dbReference type="ARBA" id="ARBA00023187"/>
    </source>
</evidence>
<dbReference type="OMA" id="FHSAYDA"/>
<evidence type="ECO:0000313" key="10">
    <source>
        <dbReference type="Proteomes" id="UP000002630"/>
    </source>
</evidence>
<protein>
    <recommendedName>
        <fullName evidence="8">RRM domain-containing protein</fullName>
    </recommendedName>
</protein>
<dbReference type="InterPro" id="IPR035979">
    <property type="entry name" value="RBD_domain_sf"/>
</dbReference>
<dbReference type="SUPFAM" id="SSF54928">
    <property type="entry name" value="RNA-binding domain, RBD"/>
    <property type="match status" value="1"/>
</dbReference>
<feature type="compositionally biased region" description="Acidic residues" evidence="7">
    <location>
        <begin position="251"/>
        <end position="266"/>
    </location>
</feature>
<dbReference type="PROSITE" id="PS50102">
    <property type="entry name" value="RRM"/>
    <property type="match status" value="1"/>
</dbReference>